<feature type="region of interest" description="Disordered" evidence="1">
    <location>
        <begin position="101"/>
        <end position="125"/>
    </location>
</feature>
<dbReference type="InterPro" id="IPR013625">
    <property type="entry name" value="PTB"/>
</dbReference>
<dbReference type="Pfam" id="PF08416">
    <property type="entry name" value="PTB"/>
    <property type="match status" value="1"/>
</dbReference>
<evidence type="ECO:0000259" key="2">
    <source>
        <dbReference type="Pfam" id="PF08416"/>
    </source>
</evidence>
<organism evidence="3">
    <name type="scientific">Schistocephalus solidus</name>
    <name type="common">Tapeworm</name>
    <dbReference type="NCBI Taxonomy" id="70667"/>
    <lineage>
        <taxon>Eukaryota</taxon>
        <taxon>Metazoa</taxon>
        <taxon>Spiralia</taxon>
        <taxon>Lophotrochozoa</taxon>
        <taxon>Platyhelminthes</taxon>
        <taxon>Cestoda</taxon>
        <taxon>Eucestoda</taxon>
        <taxon>Diphyllobothriidea</taxon>
        <taxon>Diphyllobothriidae</taxon>
        <taxon>Schistocephalus</taxon>
    </lineage>
</organism>
<feature type="compositionally biased region" description="Basic and acidic residues" evidence="1">
    <location>
        <begin position="116"/>
        <end position="125"/>
    </location>
</feature>
<proteinExistence type="predicted"/>
<evidence type="ECO:0000256" key="1">
    <source>
        <dbReference type="SAM" id="MobiDB-lite"/>
    </source>
</evidence>
<reference evidence="3" key="1">
    <citation type="submission" date="2016-06" db="UniProtKB">
        <authorList>
            <consortium name="WormBaseParasite"/>
        </authorList>
    </citation>
    <scope>IDENTIFICATION</scope>
</reference>
<dbReference type="Gene3D" id="2.30.29.30">
    <property type="entry name" value="Pleckstrin-homology domain (PH domain)/Phosphotyrosine-binding domain (PTB)"/>
    <property type="match status" value="1"/>
</dbReference>
<protein>
    <submittedName>
        <fullName evidence="3">PTB domain-containing protein</fullName>
    </submittedName>
</protein>
<evidence type="ECO:0000313" key="3">
    <source>
        <dbReference type="WBParaSite" id="SSLN_0001277701-mRNA-1"/>
    </source>
</evidence>
<name>A0A183T768_SCHSO</name>
<sequence length="125" mass="13894">LGFVDVEWSLGETAVERAVDSLIPETILESVTCDQLGAESPVQYTECQLQVSPQEGILLTDLNRKIFFQRHLSSPSIVFVGVDPRDKMFLHPNHAVLGFQKPRLLSPPGSTPLNRASRDCRHGQL</sequence>
<feature type="domain" description="PTB" evidence="2">
    <location>
        <begin position="33"/>
        <end position="97"/>
    </location>
</feature>
<dbReference type="WBParaSite" id="SSLN_0001277701-mRNA-1">
    <property type="protein sequence ID" value="SSLN_0001277701-mRNA-1"/>
    <property type="gene ID" value="SSLN_0001277701"/>
</dbReference>
<dbReference type="SUPFAM" id="SSF50729">
    <property type="entry name" value="PH domain-like"/>
    <property type="match status" value="1"/>
</dbReference>
<dbReference type="AlphaFoldDB" id="A0A183T768"/>
<dbReference type="InterPro" id="IPR011993">
    <property type="entry name" value="PH-like_dom_sf"/>
</dbReference>
<accession>A0A183T768</accession>